<dbReference type="Proteomes" id="UP000595046">
    <property type="component" value="Chromosome"/>
</dbReference>
<gene>
    <name evidence="1" type="ORF">G4Z16_24640</name>
</gene>
<dbReference type="EMBL" id="CP048882">
    <property type="protein sequence ID" value="QPP10962.1"/>
    <property type="molecule type" value="Genomic_DNA"/>
</dbReference>
<accession>A0A7T1WW61</accession>
<sequence length="77" mass="8158">MNYGSDSDSIQGEGLPMTKAMKLKDDALWYHVNAQLQGGGDIHCSVTVDGKTKRGHASGGYNICDAQLSGDMPGGWN</sequence>
<reference evidence="2" key="1">
    <citation type="submission" date="2020-02" db="EMBL/GenBank/DDBJ databases">
        <title>Streptomyces sp. ASO4wet.</title>
        <authorList>
            <person name="Risdian C."/>
            <person name="Landwehr W."/>
            <person name="Schupp P."/>
            <person name="Wink J."/>
        </authorList>
    </citation>
    <scope>NUCLEOTIDE SEQUENCE [LARGE SCALE GENOMIC DNA]</scope>
    <source>
        <strain evidence="2">ASO4wet</strain>
    </source>
</reference>
<dbReference type="KEGG" id="sbat:G4Z16_24640"/>
<dbReference type="InterPro" id="IPR038468">
    <property type="entry name" value="MmpS_C"/>
</dbReference>
<keyword evidence="2" id="KW-1185">Reference proteome</keyword>
<protein>
    <submittedName>
        <fullName evidence="1">Uncharacterized protein</fullName>
    </submittedName>
</protein>
<name>A0A7T1WW61_9ACTN</name>
<dbReference type="AlphaFoldDB" id="A0A7T1WW61"/>
<evidence type="ECO:0000313" key="1">
    <source>
        <dbReference type="EMBL" id="QPP10962.1"/>
    </source>
</evidence>
<evidence type="ECO:0000313" key="2">
    <source>
        <dbReference type="Proteomes" id="UP000595046"/>
    </source>
</evidence>
<proteinExistence type="predicted"/>
<organism evidence="1 2">
    <name type="scientific">Streptomyces bathyalis</name>
    <dbReference type="NCBI Taxonomy" id="2710756"/>
    <lineage>
        <taxon>Bacteria</taxon>
        <taxon>Bacillati</taxon>
        <taxon>Actinomycetota</taxon>
        <taxon>Actinomycetes</taxon>
        <taxon>Kitasatosporales</taxon>
        <taxon>Streptomycetaceae</taxon>
        <taxon>Streptomyces</taxon>
    </lineage>
</organism>
<dbReference type="Gene3D" id="2.60.40.2880">
    <property type="entry name" value="MmpS1-5, C-terminal soluble domain"/>
    <property type="match status" value="1"/>
</dbReference>